<dbReference type="EMBL" id="JAMTCS010000010">
    <property type="protein sequence ID" value="MCP2265972.1"/>
    <property type="molecule type" value="Genomic_DNA"/>
</dbReference>
<dbReference type="SUPFAM" id="SSF89550">
    <property type="entry name" value="PHP domain-like"/>
    <property type="match status" value="1"/>
</dbReference>
<dbReference type="AlphaFoldDB" id="A0A9X2G2N8"/>
<feature type="domain" description="PHP" evidence="2">
    <location>
        <begin position="6"/>
        <end position="229"/>
    </location>
</feature>
<comment type="caution">
    <text evidence="3">The sequence shown here is derived from an EMBL/GenBank/DDBJ whole genome shotgun (WGS) entry which is preliminary data.</text>
</comment>
<dbReference type="RefSeq" id="WP_253837433.1">
    <property type="nucleotide sequence ID" value="NZ_JAMTCS010000010.1"/>
</dbReference>
<dbReference type="Proteomes" id="UP001139493">
    <property type="component" value="Unassembled WGS sequence"/>
</dbReference>
<dbReference type="InterPro" id="IPR016195">
    <property type="entry name" value="Pol/histidinol_Pase-like"/>
</dbReference>
<evidence type="ECO:0000313" key="3">
    <source>
        <dbReference type="EMBL" id="MCP2265972.1"/>
    </source>
</evidence>
<protein>
    <submittedName>
        <fullName evidence="3">Histidinol-phosphatase (PHP family)</fullName>
    </submittedName>
</protein>
<organism evidence="3 4">
    <name type="scientific">Promicromonospora thailandica</name>
    <dbReference type="NCBI Taxonomy" id="765201"/>
    <lineage>
        <taxon>Bacteria</taxon>
        <taxon>Bacillati</taxon>
        <taxon>Actinomycetota</taxon>
        <taxon>Actinomycetes</taxon>
        <taxon>Micrococcales</taxon>
        <taxon>Promicromonosporaceae</taxon>
        <taxon>Promicromonospora</taxon>
    </lineage>
</organism>
<dbReference type="Gene3D" id="3.20.20.140">
    <property type="entry name" value="Metal-dependent hydrolases"/>
    <property type="match status" value="1"/>
</dbReference>
<sequence>MTLPADSHVHSEWSWDTGGPHSQAAGRMRATCARAVRIGLPALYFTEHLDVPGWWRAAADDLMPHQRHLVDDETGLVVHDPLDVTGYLDAVDRVRHEFPGLFIGTGVEFGQPHLLAEPTARILDPGLFGDEIDRVLGSLHTLDLGGGPAEPATLYREHDPAVVLERYLDEVPAMVRGSDAFEVFTHIDYPVRAWPAEEHGPFDPRRFEEPFRVALRSIAEGGRALEMNTRRLWSWLPQWWAQEGGRTVSIGSDAHTPGALAAHFPEAAAMLEHFGFRPGRAPQDLWVR</sequence>
<evidence type="ECO:0000259" key="2">
    <source>
        <dbReference type="Pfam" id="PF02811"/>
    </source>
</evidence>
<evidence type="ECO:0000313" key="4">
    <source>
        <dbReference type="Proteomes" id="UP001139493"/>
    </source>
</evidence>
<proteinExistence type="predicted"/>
<evidence type="ECO:0000256" key="1">
    <source>
        <dbReference type="SAM" id="MobiDB-lite"/>
    </source>
</evidence>
<accession>A0A9X2G2N8</accession>
<dbReference type="GO" id="GO:0003824">
    <property type="term" value="F:catalytic activity"/>
    <property type="evidence" value="ECO:0007669"/>
    <property type="project" value="InterPro"/>
</dbReference>
<dbReference type="InterPro" id="IPR004013">
    <property type="entry name" value="PHP_dom"/>
</dbReference>
<gene>
    <name evidence="3" type="ORF">APR03_003337</name>
</gene>
<name>A0A9X2G2N8_9MICO</name>
<keyword evidence="4" id="KW-1185">Reference proteome</keyword>
<dbReference type="Pfam" id="PF02811">
    <property type="entry name" value="PHP"/>
    <property type="match status" value="1"/>
</dbReference>
<reference evidence="3" key="1">
    <citation type="submission" date="2022-06" db="EMBL/GenBank/DDBJ databases">
        <title>Genomic Encyclopedia of Archaeal and Bacterial Type Strains, Phase II (KMG-II): from individual species to whole genera.</title>
        <authorList>
            <person name="Goeker M."/>
        </authorList>
    </citation>
    <scope>NUCLEOTIDE SEQUENCE</scope>
    <source>
        <strain evidence="3">DSM 26652</strain>
    </source>
</reference>
<feature type="region of interest" description="Disordered" evidence="1">
    <location>
        <begin position="1"/>
        <end position="21"/>
    </location>
</feature>